<feature type="transmembrane region" description="Helical" evidence="1">
    <location>
        <begin position="65"/>
        <end position="87"/>
    </location>
</feature>
<dbReference type="Proteomes" id="UP001501599">
    <property type="component" value="Unassembled WGS sequence"/>
</dbReference>
<feature type="transmembrane region" description="Helical" evidence="1">
    <location>
        <begin position="35"/>
        <end position="53"/>
    </location>
</feature>
<protein>
    <submittedName>
        <fullName evidence="2">Uncharacterized protein</fullName>
    </submittedName>
</protein>
<keyword evidence="1" id="KW-0812">Transmembrane</keyword>
<evidence type="ECO:0000313" key="3">
    <source>
        <dbReference type="Proteomes" id="UP001501599"/>
    </source>
</evidence>
<reference evidence="2 3" key="1">
    <citation type="journal article" date="2019" name="Int. J. Syst. Evol. Microbiol.">
        <title>The Global Catalogue of Microorganisms (GCM) 10K type strain sequencing project: providing services to taxonomists for standard genome sequencing and annotation.</title>
        <authorList>
            <consortium name="The Broad Institute Genomics Platform"/>
            <consortium name="The Broad Institute Genome Sequencing Center for Infectious Disease"/>
            <person name="Wu L."/>
            <person name="Ma J."/>
        </authorList>
    </citation>
    <scope>NUCLEOTIDE SEQUENCE [LARGE SCALE GENOMIC DNA]</scope>
    <source>
        <strain evidence="2 3">JCM 16026</strain>
    </source>
</reference>
<gene>
    <name evidence="2" type="ORF">GCM10009846_19870</name>
</gene>
<keyword evidence="1" id="KW-0472">Membrane</keyword>
<keyword evidence="3" id="KW-1185">Reference proteome</keyword>
<proteinExistence type="predicted"/>
<accession>A0ABN3AT32</accession>
<dbReference type="RefSeq" id="WP_344343140.1">
    <property type="nucleotide sequence ID" value="NZ_BAAAQT010000006.1"/>
</dbReference>
<comment type="caution">
    <text evidence="2">The sequence shown here is derived from an EMBL/GenBank/DDBJ whole genome shotgun (WGS) entry which is preliminary data.</text>
</comment>
<organism evidence="2 3">
    <name type="scientific">Agrococcus versicolor</name>
    <dbReference type="NCBI Taxonomy" id="501482"/>
    <lineage>
        <taxon>Bacteria</taxon>
        <taxon>Bacillati</taxon>
        <taxon>Actinomycetota</taxon>
        <taxon>Actinomycetes</taxon>
        <taxon>Micrococcales</taxon>
        <taxon>Microbacteriaceae</taxon>
        <taxon>Agrococcus</taxon>
    </lineage>
</organism>
<dbReference type="EMBL" id="BAAAQT010000006">
    <property type="protein sequence ID" value="GAA2174331.1"/>
    <property type="molecule type" value="Genomic_DNA"/>
</dbReference>
<evidence type="ECO:0000313" key="2">
    <source>
        <dbReference type="EMBL" id="GAA2174331.1"/>
    </source>
</evidence>
<sequence length="132" mass="13345">MPTPQRLLTASASVAASGAITLVPIGRMSQGAQRGLGAALTVVPTAIMAGVARRRLGERPDARRMAIAAGAVAGVAATSLALWEASVALDQAIERGLVRRGVRRPRVAMAVGVAALSAAGEVVDALGSRRAR</sequence>
<feature type="transmembrane region" description="Helical" evidence="1">
    <location>
        <begin position="107"/>
        <end position="127"/>
    </location>
</feature>
<keyword evidence="1" id="KW-1133">Transmembrane helix</keyword>
<name>A0ABN3AT32_9MICO</name>
<evidence type="ECO:0000256" key="1">
    <source>
        <dbReference type="SAM" id="Phobius"/>
    </source>
</evidence>